<dbReference type="InterPro" id="IPR011992">
    <property type="entry name" value="EF-hand-dom_pair"/>
</dbReference>
<dbReference type="Proteomes" id="UP000436088">
    <property type="component" value="Unassembled WGS sequence"/>
</dbReference>
<dbReference type="InterPro" id="IPR002048">
    <property type="entry name" value="EF_hand_dom"/>
</dbReference>
<comment type="caution">
    <text evidence="3">The sequence shown here is derived from an EMBL/GenBank/DDBJ whole genome shotgun (WGS) entry which is preliminary data.</text>
</comment>
<evidence type="ECO:0000259" key="2">
    <source>
        <dbReference type="PROSITE" id="PS50222"/>
    </source>
</evidence>
<keyword evidence="1" id="KW-0106">Calcium</keyword>
<evidence type="ECO:0000313" key="3">
    <source>
        <dbReference type="EMBL" id="KAE8667956.1"/>
    </source>
</evidence>
<dbReference type="InterPro" id="IPR018247">
    <property type="entry name" value="EF_Hand_1_Ca_BS"/>
</dbReference>
<evidence type="ECO:0000256" key="1">
    <source>
        <dbReference type="ARBA" id="ARBA00022837"/>
    </source>
</evidence>
<dbReference type="EMBL" id="VEPZ02001561">
    <property type="protein sequence ID" value="KAE8667956.1"/>
    <property type="molecule type" value="Genomic_DNA"/>
</dbReference>
<protein>
    <submittedName>
        <fullName evidence="3">DNA replication complex GINS protein SLD5</fullName>
    </submittedName>
</protein>
<gene>
    <name evidence="3" type="ORF">F3Y22_tig00112352pilonHSYRG00031</name>
</gene>
<accession>A0A6A2XZ90</accession>
<dbReference type="AlphaFoldDB" id="A0A6A2XZ90"/>
<organism evidence="3 4">
    <name type="scientific">Hibiscus syriacus</name>
    <name type="common">Rose of Sharon</name>
    <dbReference type="NCBI Taxonomy" id="106335"/>
    <lineage>
        <taxon>Eukaryota</taxon>
        <taxon>Viridiplantae</taxon>
        <taxon>Streptophyta</taxon>
        <taxon>Embryophyta</taxon>
        <taxon>Tracheophyta</taxon>
        <taxon>Spermatophyta</taxon>
        <taxon>Magnoliopsida</taxon>
        <taxon>eudicotyledons</taxon>
        <taxon>Gunneridae</taxon>
        <taxon>Pentapetalae</taxon>
        <taxon>rosids</taxon>
        <taxon>malvids</taxon>
        <taxon>Malvales</taxon>
        <taxon>Malvaceae</taxon>
        <taxon>Malvoideae</taxon>
        <taxon>Hibiscus</taxon>
    </lineage>
</organism>
<keyword evidence="4" id="KW-1185">Reference proteome</keyword>
<reference evidence="3" key="1">
    <citation type="submission" date="2019-09" db="EMBL/GenBank/DDBJ databases">
        <title>Draft genome information of white flower Hibiscus syriacus.</title>
        <authorList>
            <person name="Kim Y.-M."/>
        </authorList>
    </citation>
    <scope>NUCLEOTIDE SEQUENCE [LARGE SCALE GENOMIC DNA]</scope>
    <source>
        <strain evidence="3">YM2019G1</strain>
    </source>
</reference>
<sequence length="61" mass="6508">MDKDGDGRLSHEDLKSYMDWAGFPASDEDIKGMIRLAGGGDGENGATFDGLLKILDVDFSG</sequence>
<name>A0A6A2XZ90_HIBSY</name>
<dbReference type="PROSITE" id="PS50222">
    <property type="entry name" value="EF_HAND_2"/>
    <property type="match status" value="1"/>
</dbReference>
<dbReference type="SUPFAM" id="SSF47473">
    <property type="entry name" value="EF-hand"/>
    <property type="match status" value="1"/>
</dbReference>
<dbReference type="Gene3D" id="1.10.238.10">
    <property type="entry name" value="EF-hand"/>
    <property type="match status" value="1"/>
</dbReference>
<evidence type="ECO:0000313" key="4">
    <source>
        <dbReference type="Proteomes" id="UP000436088"/>
    </source>
</evidence>
<dbReference type="GO" id="GO:0005509">
    <property type="term" value="F:calcium ion binding"/>
    <property type="evidence" value="ECO:0007669"/>
    <property type="project" value="InterPro"/>
</dbReference>
<proteinExistence type="predicted"/>
<feature type="domain" description="EF-hand" evidence="2">
    <location>
        <begin position="1"/>
        <end position="24"/>
    </location>
</feature>
<dbReference type="PROSITE" id="PS00018">
    <property type="entry name" value="EF_HAND_1"/>
    <property type="match status" value="1"/>
</dbReference>